<evidence type="ECO:0000259" key="1">
    <source>
        <dbReference type="Pfam" id="PF03732"/>
    </source>
</evidence>
<dbReference type="RefSeq" id="XP_071917138.1">
    <property type="nucleotide sequence ID" value="XM_072061037.1"/>
</dbReference>
<dbReference type="GeneID" id="140012743"/>
<evidence type="ECO:0000313" key="3">
    <source>
        <dbReference type="RefSeq" id="XP_071917138.1"/>
    </source>
</evidence>
<dbReference type="Proteomes" id="UP001652660">
    <property type="component" value="Chromosome 8e"/>
</dbReference>
<proteinExistence type="predicted"/>
<protein>
    <recommendedName>
        <fullName evidence="1">Retrotransposon gag domain-containing protein</fullName>
    </recommendedName>
</protein>
<gene>
    <name evidence="3" type="primary">LOC140012743</name>
</gene>
<dbReference type="PANTHER" id="PTHR33223:SF3">
    <property type="match status" value="1"/>
</dbReference>
<sequence>MRVFPFSIKDAAKDWLYSLPPDSITTWEQLQKKFYKKYFSTSKAASLRKEICGIKQHSGESLYDYWERFKKLCIKCPEHQVSEQLLIQYFYEGLLFRDRSIIDTASEGALVNKTPREAWGTNRGDGQELTVVWQFAVRHIRQVRTFGICTNGGHPMDMCPTLQNEDVQQQKMDSVIQELQNQISQLAISINRSKSQGQEKLLSQPEVNSKNVSAITLRSGRELEGLELMIPKDKNEDRIEKELAEEGMRSVTPKVISDLMIKVQSNPPPFPNRLEKSKKQDKEKEILEIFRKVEINIPLLDAIKQVPRYAKFLKDLCINRRRLAEMKEL</sequence>
<feature type="domain" description="Retrotransposon gag" evidence="1">
    <location>
        <begin position="3"/>
        <end position="94"/>
    </location>
</feature>
<dbReference type="Pfam" id="PF03732">
    <property type="entry name" value="Retrotrans_gag"/>
    <property type="match status" value="1"/>
</dbReference>
<organism evidence="2 3">
    <name type="scientific">Coffea arabica</name>
    <name type="common">Arabian coffee</name>
    <dbReference type="NCBI Taxonomy" id="13443"/>
    <lineage>
        <taxon>Eukaryota</taxon>
        <taxon>Viridiplantae</taxon>
        <taxon>Streptophyta</taxon>
        <taxon>Embryophyta</taxon>
        <taxon>Tracheophyta</taxon>
        <taxon>Spermatophyta</taxon>
        <taxon>Magnoliopsida</taxon>
        <taxon>eudicotyledons</taxon>
        <taxon>Gunneridae</taxon>
        <taxon>Pentapetalae</taxon>
        <taxon>asterids</taxon>
        <taxon>lamiids</taxon>
        <taxon>Gentianales</taxon>
        <taxon>Rubiaceae</taxon>
        <taxon>Ixoroideae</taxon>
        <taxon>Gardenieae complex</taxon>
        <taxon>Bertiereae - Coffeeae clade</taxon>
        <taxon>Coffeeae</taxon>
        <taxon>Coffea</taxon>
    </lineage>
</organism>
<accession>A0ABM4VC88</accession>
<keyword evidence="2" id="KW-1185">Reference proteome</keyword>
<dbReference type="PANTHER" id="PTHR33223">
    <property type="entry name" value="CCHC-TYPE DOMAIN-CONTAINING PROTEIN"/>
    <property type="match status" value="1"/>
</dbReference>
<evidence type="ECO:0000313" key="2">
    <source>
        <dbReference type="Proteomes" id="UP001652660"/>
    </source>
</evidence>
<reference evidence="3" key="1">
    <citation type="submission" date="2025-08" db="UniProtKB">
        <authorList>
            <consortium name="RefSeq"/>
        </authorList>
    </citation>
    <scope>IDENTIFICATION</scope>
    <source>
        <tissue evidence="3">Leaves</tissue>
    </source>
</reference>
<dbReference type="InterPro" id="IPR005162">
    <property type="entry name" value="Retrotrans_gag_dom"/>
</dbReference>
<name>A0ABM4VC88_COFAR</name>